<dbReference type="KEGG" id="aba:Acid345_1853"/>
<dbReference type="EMBL" id="CP000360">
    <property type="protein sequence ID" value="ABF40854.1"/>
    <property type="molecule type" value="Genomic_DNA"/>
</dbReference>
<sequence length="148" mass="17047">MVTLKLVRLIESHCDDLAADLAERLHRSSRTAGFLVIPRAELVYATRDLYRNLGDWMLSKTEAEIENRFVGVGKQRYGQKVPIDDVVWGIIMSKETLFGYLRHESFADHALDLFNEREFLQLLDGFFDRAIYYAVRGYAQAKTTRAVA</sequence>
<protein>
    <recommendedName>
        <fullName evidence="1">RsbT co-antagonist protein RsbRD N-terminal domain-containing protein</fullName>
    </recommendedName>
</protein>
<dbReference type="eggNOG" id="ENOG50335AW">
    <property type="taxonomic scope" value="Bacteria"/>
</dbReference>
<dbReference type="AlphaFoldDB" id="Q1IQJ6"/>
<dbReference type="Proteomes" id="UP000002432">
    <property type="component" value="Chromosome"/>
</dbReference>
<proteinExistence type="predicted"/>
<dbReference type="STRING" id="204669.Acid345_1853"/>
<keyword evidence="3" id="KW-1185">Reference proteome</keyword>
<evidence type="ECO:0000313" key="3">
    <source>
        <dbReference type="Proteomes" id="UP000002432"/>
    </source>
</evidence>
<name>Q1IQJ6_KORVE</name>
<dbReference type="OrthoDB" id="129466at2"/>
<gene>
    <name evidence="2" type="ordered locus">Acid345_1853</name>
</gene>
<dbReference type="InterPro" id="IPR025751">
    <property type="entry name" value="RsbRD_N_dom"/>
</dbReference>
<dbReference type="HOGENOM" id="CLU_1756444_0_0_0"/>
<dbReference type="Pfam" id="PF14361">
    <property type="entry name" value="RsbRD_N"/>
    <property type="match status" value="1"/>
</dbReference>
<evidence type="ECO:0000259" key="1">
    <source>
        <dbReference type="Pfam" id="PF14361"/>
    </source>
</evidence>
<reference evidence="2 3" key="1">
    <citation type="journal article" date="2009" name="Appl. Environ. Microbiol.">
        <title>Three genomes from the phylum Acidobacteria provide insight into the lifestyles of these microorganisms in soils.</title>
        <authorList>
            <person name="Ward N.L."/>
            <person name="Challacombe J.F."/>
            <person name="Janssen P.H."/>
            <person name="Henrissat B."/>
            <person name="Coutinho P.M."/>
            <person name="Wu M."/>
            <person name="Xie G."/>
            <person name="Haft D.H."/>
            <person name="Sait M."/>
            <person name="Badger J."/>
            <person name="Barabote R.D."/>
            <person name="Bradley B."/>
            <person name="Brettin T.S."/>
            <person name="Brinkac L.M."/>
            <person name="Bruce D."/>
            <person name="Creasy T."/>
            <person name="Daugherty S.C."/>
            <person name="Davidsen T.M."/>
            <person name="DeBoy R.T."/>
            <person name="Detter J.C."/>
            <person name="Dodson R.J."/>
            <person name="Durkin A.S."/>
            <person name="Ganapathy A."/>
            <person name="Gwinn-Giglio M."/>
            <person name="Han C.S."/>
            <person name="Khouri H."/>
            <person name="Kiss H."/>
            <person name="Kothari S.P."/>
            <person name="Madupu R."/>
            <person name="Nelson K.E."/>
            <person name="Nelson W.C."/>
            <person name="Paulsen I."/>
            <person name="Penn K."/>
            <person name="Ren Q."/>
            <person name="Rosovitz M.J."/>
            <person name="Selengut J.D."/>
            <person name="Shrivastava S."/>
            <person name="Sullivan S.A."/>
            <person name="Tapia R."/>
            <person name="Thompson L.S."/>
            <person name="Watkins K.L."/>
            <person name="Yang Q."/>
            <person name="Yu C."/>
            <person name="Zafar N."/>
            <person name="Zhou L."/>
            <person name="Kuske C.R."/>
        </authorList>
    </citation>
    <scope>NUCLEOTIDE SEQUENCE [LARGE SCALE GENOMIC DNA]</scope>
    <source>
        <strain evidence="2 3">Ellin345</strain>
    </source>
</reference>
<accession>Q1IQJ6</accession>
<organism evidence="2 3">
    <name type="scientific">Koribacter versatilis (strain Ellin345)</name>
    <dbReference type="NCBI Taxonomy" id="204669"/>
    <lineage>
        <taxon>Bacteria</taxon>
        <taxon>Pseudomonadati</taxon>
        <taxon>Acidobacteriota</taxon>
        <taxon>Terriglobia</taxon>
        <taxon>Terriglobales</taxon>
        <taxon>Candidatus Korobacteraceae</taxon>
        <taxon>Candidatus Korobacter</taxon>
    </lineage>
</organism>
<dbReference type="EnsemblBacteria" id="ABF40854">
    <property type="protein sequence ID" value="ABF40854"/>
    <property type="gene ID" value="Acid345_1853"/>
</dbReference>
<feature type="domain" description="RsbT co-antagonist protein RsbRD N-terminal" evidence="1">
    <location>
        <begin position="15"/>
        <end position="145"/>
    </location>
</feature>
<dbReference type="RefSeq" id="WP_011522656.1">
    <property type="nucleotide sequence ID" value="NC_008009.1"/>
</dbReference>
<dbReference type="Gene3D" id="1.10.490.70">
    <property type="entry name" value="Histidine kinase N-terminal domain"/>
    <property type="match status" value="1"/>
</dbReference>
<evidence type="ECO:0000313" key="2">
    <source>
        <dbReference type="EMBL" id="ABF40854.1"/>
    </source>
</evidence>